<sequence length="323" mass="37748">MGLSTLETVLLQLRPDSLNLVLAELDILSLLRFSRSSTCLRSIYFCYKETAWDPVKSYQRWFNHPAAFRRLLRRTNAVISGSFALQFFDRSYYPDSDMDIYLRCAGAMDVCRWLTTEGYRYVKSDKSYKHVPLQHQGHIQKAVKNNSTLNRPLLGVYNFKKTLASSTGYIEQLLIQVIVVDIDPIEHILFGFHSTAVINFLTADDAISVFPRSTFIHRLSYISSTQLGNSNRFPTWRSKYERRGFTFMDGFSRPNNHFLVTGPRFVMDRFCWHIHFRNEPFRDLKRPYYGDHNLKLHFEILTRSSGVVAEGAYIRVAEPLIWR</sequence>
<dbReference type="OrthoDB" id="3041043at2759"/>
<accession>A0A409VH86</accession>
<evidence type="ECO:0000313" key="2">
    <source>
        <dbReference type="Proteomes" id="UP000284706"/>
    </source>
</evidence>
<dbReference type="Proteomes" id="UP000284706">
    <property type="component" value="Unassembled WGS sequence"/>
</dbReference>
<keyword evidence="2" id="KW-1185">Reference proteome</keyword>
<organism evidence="1 2">
    <name type="scientific">Gymnopilus dilepis</name>
    <dbReference type="NCBI Taxonomy" id="231916"/>
    <lineage>
        <taxon>Eukaryota</taxon>
        <taxon>Fungi</taxon>
        <taxon>Dikarya</taxon>
        <taxon>Basidiomycota</taxon>
        <taxon>Agaricomycotina</taxon>
        <taxon>Agaricomycetes</taxon>
        <taxon>Agaricomycetidae</taxon>
        <taxon>Agaricales</taxon>
        <taxon>Agaricineae</taxon>
        <taxon>Hymenogastraceae</taxon>
        <taxon>Gymnopilus</taxon>
    </lineage>
</organism>
<gene>
    <name evidence="1" type="ORF">CVT26_000559</name>
</gene>
<proteinExistence type="predicted"/>
<name>A0A409VH86_9AGAR</name>
<reference evidence="1 2" key="1">
    <citation type="journal article" date="2018" name="Evol. Lett.">
        <title>Horizontal gene cluster transfer increased hallucinogenic mushroom diversity.</title>
        <authorList>
            <person name="Reynolds H.T."/>
            <person name="Vijayakumar V."/>
            <person name="Gluck-Thaler E."/>
            <person name="Korotkin H.B."/>
            <person name="Matheny P.B."/>
            <person name="Slot J.C."/>
        </authorList>
    </citation>
    <scope>NUCLEOTIDE SEQUENCE [LARGE SCALE GENOMIC DNA]</scope>
    <source>
        <strain evidence="1 2">SRW20</strain>
    </source>
</reference>
<comment type="caution">
    <text evidence="1">The sequence shown here is derived from an EMBL/GenBank/DDBJ whole genome shotgun (WGS) entry which is preliminary data.</text>
</comment>
<dbReference type="EMBL" id="NHYE01005649">
    <property type="protein sequence ID" value="PPQ65617.1"/>
    <property type="molecule type" value="Genomic_DNA"/>
</dbReference>
<dbReference type="AlphaFoldDB" id="A0A409VH86"/>
<dbReference type="InParanoid" id="A0A409VH86"/>
<evidence type="ECO:0000313" key="1">
    <source>
        <dbReference type="EMBL" id="PPQ65617.1"/>
    </source>
</evidence>
<protein>
    <submittedName>
        <fullName evidence="1">Uncharacterized protein</fullName>
    </submittedName>
</protein>